<dbReference type="EMBL" id="CAEZYR010000065">
    <property type="protein sequence ID" value="CAB4750798.1"/>
    <property type="molecule type" value="Genomic_DNA"/>
</dbReference>
<dbReference type="PANTHER" id="PTHR30137:SF6">
    <property type="entry name" value="LUCIFERASE-LIKE MONOOXYGENASE"/>
    <property type="match status" value="1"/>
</dbReference>
<dbReference type="Gene3D" id="3.20.20.30">
    <property type="entry name" value="Luciferase-like domain"/>
    <property type="match status" value="1"/>
</dbReference>
<evidence type="ECO:0000259" key="1">
    <source>
        <dbReference type="Pfam" id="PF00296"/>
    </source>
</evidence>
<dbReference type="Pfam" id="PF00296">
    <property type="entry name" value="Bac_luciferase"/>
    <property type="match status" value="1"/>
</dbReference>
<dbReference type="AlphaFoldDB" id="A0A6J6TUK7"/>
<gene>
    <name evidence="2" type="ORF">UFOPK2754_01794</name>
    <name evidence="3" type="ORF">UFOPK3139_02213</name>
    <name evidence="4" type="ORF">UFOPK3543_01147</name>
</gene>
<dbReference type="GO" id="GO:0005829">
    <property type="term" value="C:cytosol"/>
    <property type="evidence" value="ECO:0007669"/>
    <property type="project" value="TreeGrafter"/>
</dbReference>
<proteinExistence type="predicted"/>
<dbReference type="GO" id="GO:0016705">
    <property type="term" value="F:oxidoreductase activity, acting on paired donors, with incorporation or reduction of molecular oxygen"/>
    <property type="evidence" value="ECO:0007669"/>
    <property type="project" value="InterPro"/>
</dbReference>
<dbReference type="EMBL" id="CAFBMH010000033">
    <property type="protein sequence ID" value="CAB4906072.1"/>
    <property type="molecule type" value="Genomic_DNA"/>
</dbReference>
<dbReference type="PANTHER" id="PTHR30137">
    <property type="entry name" value="LUCIFERASE-LIKE MONOOXYGENASE"/>
    <property type="match status" value="1"/>
</dbReference>
<organism evidence="2">
    <name type="scientific">freshwater metagenome</name>
    <dbReference type="NCBI Taxonomy" id="449393"/>
    <lineage>
        <taxon>unclassified sequences</taxon>
        <taxon>metagenomes</taxon>
        <taxon>ecological metagenomes</taxon>
    </lineage>
</organism>
<evidence type="ECO:0000313" key="3">
    <source>
        <dbReference type="EMBL" id="CAB4834828.1"/>
    </source>
</evidence>
<dbReference type="InterPro" id="IPR050766">
    <property type="entry name" value="Bact_Lucif_Oxidored"/>
</dbReference>
<protein>
    <submittedName>
        <fullName evidence="2">Unannotated protein</fullName>
    </submittedName>
</protein>
<accession>A0A6J6TUK7</accession>
<evidence type="ECO:0000313" key="2">
    <source>
        <dbReference type="EMBL" id="CAB4750798.1"/>
    </source>
</evidence>
<dbReference type="InterPro" id="IPR036661">
    <property type="entry name" value="Luciferase-like_sf"/>
</dbReference>
<reference evidence="2" key="1">
    <citation type="submission" date="2020-05" db="EMBL/GenBank/DDBJ databases">
        <authorList>
            <person name="Chiriac C."/>
            <person name="Salcher M."/>
            <person name="Ghai R."/>
            <person name="Kavagutti S V."/>
        </authorList>
    </citation>
    <scope>NUCLEOTIDE SEQUENCE</scope>
</reference>
<sequence>MPRMFMLRFDMRAPAGGPTTTDLYRTAIDMAAWGESHGCISTLISEHHTSPDGYLPSPIVLATAIAARTTTMPIVVGALLLNFYDPIKLAEDMVVLDIISGGRVSYVIGLGYRPEEHAMFGVDMGTRGKLMDHKLDALRRALAGERFSYDGRTVHVTPAPVTPGGPALAYGGHSDAAARRAGRLGLNLFAEGGSQSLVDIYNEAANEAGVTPGFAFIPTKESPTTVFVADDVDRAWSEMGSYLMHDVAMYRDWMGENRAASSRSEAVNADELRAENGPYRILSVEEATAQVRSGMPLGMQPLCGGLPPELAWPSVTLAGTAVQAALA</sequence>
<feature type="domain" description="Luciferase-like" evidence="1">
    <location>
        <begin position="17"/>
        <end position="263"/>
    </location>
</feature>
<dbReference type="EMBL" id="CAFABA010000105">
    <property type="protein sequence ID" value="CAB4834828.1"/>
    <property type="molecule type" value="Genomic_DNA"/>
</dbReference>
<name>A0A6J6TUK7_9ZZZZ</name>
<evidence type="ECO:0000313" key="4">
    <source>
        <dbReference type="EMBL" id="CAB4906072.1"/>
    </source>
</evidence>
<dbReference type="InterPro" id="IPR011251">
    <property type="entry name" value="Luciferase-like_dom"/>
</dbReference>
<dbReference type="SUPFAM" id="SSF51679">
    <property type="entry name" value="Bacterial luciferase-like"/>
    <property type="match status" value="1"/>
</dbReference>